<dbReference type="AlphaFoldDB" id="A0A9N8H8B9"/>
<evidence type="ECO:0000256" key="2">
    <source>
        <dbReference type="ARBA" id="ARBA00022448"/>
    </source>
</evidence>
<comment type="caution">
    <text evidence="12">The sequence shown here is derived from an EMBL/GenBank/DDBJ whole genome shotgun (WGS) entry which is preliminary data.</text>
</comment>
<dbReference type="GO" id="GO:0015271">
    <property type="term" value="F:outward rectifier potassium channel activity"/>
    <property type="evidence" value="ECO:0007669"/>
    <property type="project" value="TreeGrafter"/>
</dbReference>
<feature type="transmembrane region" description="Helical" evidence="10">
    <location>
        <begin position="339"/>
        <end position="359"/>
    </location>
</feature>
<keyword evidence="2 8" id="KW-0813">Transport</keyword>
<dbReference type="GO" id="GO:0005886">
    <property type="term" value="C:plasma membrane"/>
    <property type="evidence" value="ECO:0007669"/>
    <property type="project" value="TreeGrafter"/>
</dbReference>
<feature type="transmembrane region" description="Helical" evidence="10">
    <location>
        <begin position="309"/>
        <end position="327"/>
    </location>
</feature>
<evidence type="ECO:0000259" key="11">
    <source>
        <dbReference type="Pfam" id="PF07885"/>
    </source>
</evidence>
<keyword evidence="6 10" id="KW-0472">Membrane</keyword>
<feature type="transmembrane region" description="Helical" evidence="10">
    <location>
        <begin position="446"/>
        <end position="467"/>
    </location>
</feature>
<dbReference type="Gene3D" id="1.10.287.70">
    <property type="match status" value="1"/>
</dbReference>
<feature type="compositionally biased region" description="Basic and acidic residues" evidence="9">
    <location>
        <begin position="522"/>
        <end position="548"/>
    </location>
</feature>
<evidence type="ECO:0000256" key="9">
    <source>
        <dbReference type="SAM" id="MobiDB-lite"/>
    </source>
</evidence>
<keyword evidence="7 8" id="KW-0407">Ion channel</keyword>
<keyword evidence="5 8" id="KW-0406">Ion transport</keyword>
<evidence type="ECO:0000256" key="5">
    <source>
        <dbReference type="ARBA" id="ARBA00023065"/>
    </source>
</evidence>
<dbReference type="Proteomes" id="UP001153069">
    <property type="component" value="Unassembled WGS sequence"/>
</dbReference>
<keyword evidence="4 10" id="KW-1133">Transmembrane helix</keyword>
<evidence type="ECO:0000256" key="10">
    <source>
        <dbReference type="SAM" id="Phobius"/>
    </source>
</evidence>
<keyword evidence="3 8" id="KW-0812">Transmembrane</keyword>
<sequence>MVFIFKEVGEHNTSSVFYEVDHSGKNSQPQDGDSDLHGNRSDHNQNSSKSEQAHHVLDDDDDEYHQDDELSPSYKEIVASSFWVHKLQHRCPRLFYITTELVIPLLILIGMSFLFGWCLAKFEMVGEIEANDQSIGENLFLYIFHSLERISLWVGMGDAASQCLGSLTENHENMTVLEQSFPNLNESMFDCAVNEGSTKFVPLEPIDFLVGGGVSLTFDWMTCPDNIEHDESSNNQTGFLNFSEPVFERLGLNPKDQHDRQFLAYIINFYDDFQKVVEQSDYSPEEVLFDFGLLLNFTKEATGSKDCKVHLAGGALFWFTIMTTIGYGNTAPSTNEGRLLVYTCGFLTILGFVALNNTAANVWKNLIEDAFLRLNWKRLVHGPICVLFWLCTTILWMLVLALSIQKYRRNRIGDDFPLSDAYWFSYITTTTVGFGDIHISHEEFKVVDMFFVPLLVLMGFNFLGIFAEKLVDLYNEWFPAKSGFGKILAVQRGRRHRQNMDTSSPRRNNRVDANGKSHQVRSSKERSVHFDELSTRERPREPLVEIDC</sequence>
<organism evidence="12 13">
    <name type="scientific">Seminavis robusta</name>
    <dbReference type="NCBI Taxonomy" id="568900"/>
    <lineage>
        <taxon>Eukaryota</taxon>
        <taxon>Sar</taxon>
        <taxon>Stramenopiles</taxon>
        <taxon>Ochrophyta</taxon>
        <taxon>Bacillariophyta</taxon>
        <taxon>Bacillariophyceae</taxon>
        <taxon>Bacillariophycidae</taxon>
        <taxon>Naviculales</taxon>
        <taxon>Naviculaceae</taxon>
        <taxon>Seminavis</taxon>
    </lineage>
</organism>
<comment type="subcellular location">
    <subcellularLocation>
        <location evidence="1">Membrane</location>
        <topology evidence="1">Multi-pass membrane protein</topology>
    </subcellularLocation>
</comment>
<dbReference type="SUPFAM" id="SSF81324">
    <property type="entry name" value="Voltage-gated potassium channels"/>
    <property type="match status" value="2"/>
</dbReference>
<gene>
    <name evidence="12" type="ORF">SEMRO_164_G073610.1</name>
</gene>
<dbReference type="GO" id="GO:0022841">
    <property type="term" value="F:potassium ion leak channel activity"/>
    <property type="evidence" value="ECO:0007669"/>
    <property type="project" value="TreeGrafter"/>
</dbReference>
<feature type="compositionally biased region" description="Basic and acidic residues" evidence="9">
    <location>
        <begin position="34"/>
        <end position="43"/>
    </location>
</feature>
<evidence type="ECO:0000256" key="8">
    <source>
        <dbReference type="RuleBase" id="RU003857"/>
    </source>
</evidence>
<evidence type="ECO:0000256" key="7">
    <source>
        <dbReference type="ARBA" id="ARBA00023303"/>
    </source>
</evidence>
<evidence type="ECO:0000313" key="12">
    <source>
        <dbReference type="EMBL" id="CAB9503397.1"/>
    </source>
</evidence>
<keyword evidence="13" id="KW-1185">Reference proteome</keyword>
<reference evidence="12" key="1">
    <citation type="submission" date="2020-06" db="EMBL/GenBank/DDBJ databases">
        <authorList>
            <consortium name="Plant Systems Biology data submission"/>
        </authorList>
    </citation>
    <scope>NUCLEOTIDE SEQUENCE</scope>
    <source>
        <strain evidence="12">D6</strain>
    </source>
</reference>
<evidence type="ECO:0000256" key="3">
    <source>
        <dbReference type="ARBA" id="ARBA00022692"/>
    </source>
</evidence>
<feature type="domain" description="Potassium channel" evidence="11">
    <location>
        <begin position="313"/>
        <end position="361"/>
    </location>
</feature>
<dbReference type="InterPro" id="IPR003280">
    <property type="entry name" value="2pore_dom_K_chnl"/>
</dbReference>
<dbReference type="GO" id="GO:0030322">
    <property type="term" value="P:stabilization of membrane potential"/>
    <property type="evidence" value="ECO:0007669"/>
    <property type="project" value="TreeGrafter"/>
</dbReference>
<evidence type="ECO:0000256" key="6">
    <source>
        <dbReference type="ARBA" id="ARBA00023136"/>
    </source>
</evidence>
<dbReference type="PRINTS" id="PR01333">
    <property type="entry name" value="2POREKCHANEL"/>
</dbReference>
<feature type="transmembrane region" description="Helical" evidence="10">
    <location>
        <begin position="379"/>
        <end position="402"/>
    </location>
</feature>
<dbReference type="EMBL" id="CAICTM010000163">
    <property type="protein sequence ID" value="CAB9503397.1"/>
    <property type="molecule type" value="Genomic_DNA"/>
</dbReference>
<evidence type="ECO:0000256" key="1">
    <source>
        <dbReference type="ARBA" id="ARBA00004141"/>
    </source>
</evidence>
<proteinExistence type="inferred from homology"/>
<accession>A0A9N8H8B9</accession>
<dbReference type="OrthoDB" id="48488at2759"/>
<evidence type="ECO:0000256" key="4">
    <source>
        <dbReference type="ARBA" id="ARBA00022989"/>
    </source>
</evidence>
<feature type="region of interest" description="Disordered" evidence="9">
    <location>
        <begin position="495"/>
        <end position="548"/>
    </location>
</feature>
<dbReference type="Pfam" id="PF07885">
    <property type="entry name" value="Ion_trans_2"/>
    <property type="match status" value="2"/>
</dbReference>
<feature type="region of interest" description="Disordered" evidence="9">
    <location>
        <begin position="21"/>
        <end position="53"/>
    </location>
</feature>
<dbReference type="InterPro" id="IPR013099">
    <property type="entry name" value="K_chnl_dom"/>
</dbReference>
<dbReference type="PANTHER" id="PTHR11003:SF330">
    <property type="entry name" value="POTASSIUM CHANNEL DOMAIN-CONTAINING PROTEIN"/>
    <property type="match status" value="1"/>
</dbReference>
<name>A0A9N8H8B9_9STRA</name>
<protein>
    <submittedName>
        <fullName evidence="12">Potassium channel subfamily K member</fullName>
    </submittedName>
</protein>
<feature type="transmembrane region" description="Helical" evidence="10">
    <location>
        <begin position="94"/>
        <end position="117"/>
    </location>
</feature>
<feature type="domain" description="Potassium channel" evidence="11">
    <location>
        <begin position="395"/>
        <end position="470"/>
    </location>
</feature>
<dbReference type="PANTHER" id="PTHR11003">
    <property type="entry name" value="POTASSIUM CHANNEL, SUBFAMILY K"/>
    <property type="match status" value="1"/>
</dbReference>
<comment type="similarity">
    <text evidence="8">Belongs to the two pore domain potassium channel (TC 1.A.1.8) family.</text>
</comment>
<evidence type="ECO:0000313" key="13">
    <source>
        <dbReference type="Proteomes" id="UP001153069"/>
    </source>
</evidence>